<feature type="non-terminal residue" evidence="2">
    <location>
        <position position="1"/>
    </location>
</feature>
<comment type="caution">
    <text evidence="2">The sequence shown here is derived from an EMBL/GenBank/DDBJ whole genome shotgun (WGS) entry which is preliminary data.</text>
</comment>
<accession>A0ABD2QS40</accession>
<dbReference type="Proteomes" id="UP001627284">
    <property type="component" value="Unassembled WGS sequence"/>
</dbReference>
<sequence>LIYSFLSFSFPLKNRSAAPLCWPFFGENHLRQQCLSTSLLSFPAKLLLLLLFSIPLFSSLAGKDEQNGSKHQPAINSEQQQNRAAMGDTTAAAPADRREEQQQFQPAVAKRGQQSTTATTKPPAASTPASLAPFSLVFSVILLRDWQQ</sequence>
<evidence type="ECO:0000313" key="2">
    <source>
        <dbReference type="EMBL" id="KAL3322349.1"/>
    </source>
</evidence>
<gene>
    <name evidence="2" type="ORF">AABB24_039795</name>
</gene>
<organism evidence="2 3">
    <name type="scientific">Solanum stoloniferum</name>
    <dbReference type="NCBI Taxonomy" id="62892"/>
    <lineage>
        <taxon>Eukaryota</taxon>
        <taxon>Viridiplantae</taxon>
        <taxon>Streptophyta</taxon>
        <taxon>Embryophyta</taxon>
        <taxon>Tracheophyta</taxon>
        <taxon>Spermatophyta</taxon>
        <taxon>Magnoliopsida</taxon>
        <taxon>eudicotyledons</taxon>
        <taxon>Gunneridae</taxon>
        <taxon>Pentapetalae</taxon>
        <taxon>asterids</taxon>
        <taxon>lamiids</taxon>
        <taxon>Solanales</taxon>
        <taxon>Solanaceae</taxon>
        <taxon>Solanoideae</taxon>
        <taxon>Solaneae</taxon>
        <taxon>Solanum</taxon>
    </lineage>
</organism>
<feature type="compositionally biased region" description="Polar residues" evidence="1">
    <location>
        <begin position="74"/>
        <end position="83"/>
    </location>
</feature>
<proteinExistence type="predicted"/>
<feature type="compositionally biased region" description="Low complexity" evidence="1">
    <location>
        <begin position="84"/>
        <end position="94"/>
    </location>
</feature>
<name>A0ABD2QS40_9SOLN</name>
<evidence type="ECO:0000256" key="1">
    <source>
        <dbReference type="SAM" id="MobiDB-lite"/>
    </source>
</evidence>
<evidence type="ECO:0000313" key="3">
    <source>
        <dbReference type="Proteomes" id="UP001627284"/>
    </source>
</evidence>
<dbReference type="EMBL" id="JBJKTR010000024">
    <property type="protein sequence ID" value="KAL3322349.1"/>
    <property type="molecule type" value="Genomic_DNA"/>
</dbReference>
<protein>
    <submittedName>
        <fullName evidence="2">Uncharacterized protein</fullName>
    </submittedName>
</protein>
<feature type="region of interest" description="Disordered" evidence="1">
    <location>
        <begin position="64"/>
        <end position="127"/>
    </location>
</feature>
<dbReference type="AlphaFoldDB" id="A0ABD2QS40"/>
<keyword evidence="3" id="KW-1185">Reference proteome</keyword>
<feature type="compositionally biased region" description="Low complexity" evidence="1">
    <location>
        <begin position="115"/>
        <end position="127"/>
    </location>
</feature>
<reference evidence="2 3" key="1">
    <citation type="submission" date="2024-05" db="EMBL/GenBank/DDBJ databases">
        <title>De novo assembly of an allotetraploid wild potato.</title>
        <authorList>
            <person name="Hosaka A.J."/>
        </authorList>
    </citation>
    <scope>NUCLEOTIDE SEQUENCE [LARGE SCALE GENOMIC DNA]</scope>
    <source>
        <tissue evidence="2">Young leaves</tissue>
    </source>
</reference>